<protein>
    <submittedName>
        <fullName evidence="2">DUF1361 domain-containing protein</fullName>
    </submittedName>
</protein>
<feature type="transmembrane region" description="Helical" evidence="1">
    <location>
        <begin position="76"/>
        <end position="97"/>
    </location>
</feature>
<proteinExistence type="predicted"/>
<sequence length="244" mass="28323">MKQRLKELGYPAKLYVCIVLFAGTVIGMKYAMEIKLPSGGHPYLFLLWNAFLAWIPLGLAIALDLISLLRQNVVKLLITIPVGLLWLFFYPNAAYIITDLLHPFARYKIVDNNRFWLENAFWDHLFTMFFAALIGLAIAMISLASVHRLVQRRWGSWAGWAFSILVLLLSSFGIYLGRFMRWNSWDLLHPRFVLNETIAYFMEPGQLMHAFAFCKWVFMITLFNYLVLYGFGVVMRMQTSSLSK</sequence>
<comment type="caution">
    <text evidence="2">The sequence shown here is derived from an EMBL/GenBank/DDBJ whole genome shotgun (WGS) entry which is preliminary data.</text>
</comment>
<evidence type="ECO:0000256" key="1">
    <source>
        <dbReference type="SAM" id="Phobius"/>
    </source>
</evidence>
<dbReference type="RefSeq" id="WP_379320761.1">
    <property type="nucleotide sequence ID" value="NZ_JBHTLM010000015.1"/>
</dbReference>
<dbReference type="InterPro" id="IPR009793">
    <property type="entry name" value="DUF1361"/>
</dbReference>
<feature type="transmembrane region" description="Helical" evidence="1">
    <location>
        <begin position="125"/>
        <end position="145"/>
    </location>
</feature>
<reference evidence="3" key="1">
    <citation type="journal article" date="2019" name="Int. J. Syst. Evol. Microbiol.">
        <title>The Global Catalogue of Microorganisms (GCM) 10K type strain sequencing project: providing services to taxonomists for standard genome sequencing and annotation.</title>
        <authorList>
            <consortium name="The Broad Institute Genomics Platform"/>
            <consortium name="The Broad Institute Genome Sequencing Center for Infectious Disease"/>
            <person name="Wu L."/>
            <person name="Ma J."/>
        </authorList>
    </citation>
    <scope>NUCLEOTIDE SEQUENCE [LARGE SCALE GENOMIC DNA]</scope>
    <source>
        <strain evidence="3">CCUG 59189</strain>
    </source>
</reference>
<name>A0ABW3S1Q0_9BACL</name>
<dbReference type="EMBL" id="JBHTLM010000015">
    <property type="protein sequence ID" value="MFD1178321.1"/>
    <property type="molecule type" value="Genomic_DNA"/>
</dbReference>
<evidence type="ECO:0000313" key="2">
    <source>
        <dbReference type="EMBL" id="MFD1178321.1"/>
    </source>
</evidence>
<evidence type="ECO:0000313" key="3">
    <source>
        <dbReference type="Proteomes" id="UP001597262"/>
    </source>
</evidence>
<feature type="transmembrane region" description="Helical" evidence="1">
    <location>
        <begin position="210"/>
        <end position="234"/>
    </location>
</feature>
<feature type="transmembrane region" description="Helical" evidence="1">
    <location>
        <begin position="43"/>
        <end position="69"/>
    </location>
</feature>
<feature type="transmembrane region" description="Helical" evidence="1">
    <location>
        <begin position="157"/>
        <end position="177"/>
    </location>
</feature>
<organism evidence="2 3">
    <name type="scientific">Paenibacillus puldeungensis</name>
    <dbReference type="NCBI Taxonomy" id="696536"/>
    <lineage>
        <taxon>Bacteria</taxon>
        <taxon>Bacillati</taxon>
        <taxon>Bacillota</taxon>
        <taxon>Bacilli</taxon>
        <taxon>Bacillales</taxon>
        <taxon>Paenibacillaceae</taxon>
        <taxon>Paenibacillus</taxon>
    </lineage>
</organism>
<feature type="transmembrane region" description="Helical" evidence="1">
    <location>
        <begin position="12"/>
        <end position="31"/>
    </location>
</feature>
<accession>A0ABW3S1Q0</accession>
<keyword evidence="3" id="KW-1185">Reference proteome</keyword>
<gene>
    <name evidence="2" type="ORF">ACFQ3W_18755</name>
</gene>
<keyword evidence="1" id="KW-0472">Membrane</keyword>
<dbReference type="Proteomes" id="UP001597262">
    <property type="component" value="Unassembled WGS sequence"/>
</dbReference>
<keyword evidence="1" id="KW-0812">Transmembrane</keyword>
<dbReference type="Pfam" id="PF07099">
    <property type="entry name" value="DUF1361"/>
    <property type="match status" value="1"/>
</dbReference>
<keyword evidence="1" id="KW-1133">Transmembrane helix</keyword>